<sequence>MPLNPQLVLGPFEKWGIDFFGPFDPPSFGKEYLLVCTDYVTKWAEVQALASTNEDVIADFLYNQILLRFGAPRAIISDQGPQFVSNMIEAFLGIYRIRHQKSSPYHPQSNGQVEVTNRELENILTKVVNADRKNWVPKLPEAVWAYNTTWKTTT</sequence>
<protein>
    <recommendedName>
        <fullName evidence="1">Integrase catalytic domain-containing protein</fullName>
    </recommendedName>
</protein>
<gene>
    <name evidence="2" type="ORF">KI387_024157</name>
</gene>
<dbReference type="Proteomes" id="UP000824469">
    <property type="component" value="Unassembled WGS sequence"/>
</dbReference>
<proteinExistence type="predicted"/>
<dbReference type="Gene3D" id="3.30.420.10">
    <property type="entry name" value="Ribonuclease H-like superfamily/Ribonuclease H"/>
    <property type="match status" value="1"/>
</dbReference>
<feature type="domain" description="Integrase catalytic" evidence="1">
    <location>
        <begin position="7"/>
        <end position="154"/>
    </location>
</feature>
<evidence type="ECO:0000259" key="1">
    <source>
        <dbReference type="PROSITE" id="PS50994"/>
    </source>
</evidence>
<dbReference type="OMA" id="HKIAMAY"/>
<keyword evidence="3" id="KW-1185">Reference proteome</keyword>
<dbReference type="GO" id="GO:0003676">
    <property type="term" value="F:nucleic acid binding"/>
    <property type="evidence" value="ECO:0007669"/>
    <property type="project" value="InterPro"/>
</dbReference>
<comment type="caution">
    <text evidence="2">The sequence shown here is derived from an EMBL/GenBank/DDBJ whole genome shotgun (WGS) entry which is preliminary data.</text>
</comment>
<dbReference type="InterPro" id="IPR050951">
    <property type="entry name" value="Retrovirus_Pol_polyprotein"/>
</dbReference>
<dbReference type="InterPro" id="IPR036397">
    <property type="entry name" value="RNaseH_sf"/>
</dbReference>
<dbReference type="SUPFAM" id="SSF53098">
    <property type="entry name" value="Ribonuclease H-like"/>
    <property type="match status" value="1"/>
</dbReference>
<dbReference type="InterPro" id="IPR012337">
    <property type="entry name" value="RNaseH-like_sf"/>
</dbReference>
<feature type="non-terminal residue" evidence="2">
    <location>
        <position position="154"/>
    </location>
</feature>
<dbReference type="AlphaFoldDB" id="A0AA38LB89"/>
<evidence type="ECO:0000313" key="3">
    <source>
        <dbReference type="Proteomes" id="UP000824469"/>
    </source>
</evidence>
<dbReference type="Pfam" id="PF00665">
    <property type="entry name" value="rve"/>
    <property type="match status" value="1"/>
</dbReference>
<dbReference type="PANTHER" id="PTHR37984">
    <property type="entry name" value="PROTEIN CBG26694"/>
    <property type="match status" value="1"/>
</dbReference>
<organism evidence="2 3">
    <name type="scientific">Taxus chinensis</name>
    <name type="common">Chinese yew</name>
    <name type="synonym">Taxus wallichiana var. chinensis</name>
    <dbReference type="NCBI Taxonomy" id="29808"/>
    <lineage>
        <taxon>Eukaryota</taxon>
        <taxon>Viridiplantae</taxon>
        <taxon>Streptophyta</taxon>
        <taxon>Embryophyta</taxon>
        <taxon>Tracheophyta</taxon>
        <taxon>Spermatophyta</taxon>
        <taxon>Pinopsida</taxon>
        <taxon>Pinidae</taxon>
        <taxon>Conifers II</taxon>
        <taxon>Cupressales</taxon>
        <taxon>Taxaceae</taxon>
        <taxon>Taxus</taxon>
    </lineage>
</organism>
<accession>A0AA38LB89</accession>
<evidence type="ECO:0000313" key="2">
    <source>
        <dbReference type="EMBL" id="KAH9315530.1"/>
    </source>
</evidence>
<feature type="non-terminal residue" evidence="2">
    <location>
        <position position="1"/>
    </location>
</feature>
<dbReference type="InterPro" id="IPR001584">
    <property type="entry name" value="Integrase_cat-core"/>
</dbReference>
<dbReference type="EMBL" id="JAHRHJ020000005">
    <property type="protein sequence ID" value="KAH9315530.1"/>
    <property type="molecule type" value="Genomic_DNA"/>
</dbReference>
<dbReference type="GO" id="GO:0015074">
    <property type="term" value="P:DNA integration"/>
    <property type="evidence" value="ECO:0007669"/>
    <property type="project" value="InterPro"/>
</dbReference>
<dbReference type="PROSITE" id="PS50994">
    <property type="entry name" value="INTEGRASE"/>
    <property type="match status" value="1"/>
</dbReference>
<name>A0AA38LB89_TAXCH</name>
<dbReference type="PANTHER" id="PTHR37984:SF5">
    <property type="entry name" value="PROTEIN NYNRIN-LIKE"/>
    <property type="match status" value="1"/>
</dbReference>
<reference evidence="2 3" key="1">
    <citation type="journal article" date="2021" name="Nat. Plants">
        <title>The Taxus genome provides insights into paclitaxel biosynthesis.</title>
        <authorList>
            <person name="Xiong X."/>
            <person name="Gou J."/>
            <person name="Liao Q."/>
            <person name="Li Y."/>
            <person name="Zhou Q."/>
            <person name="Bi G."/>
            <person name="Li C."/>
            <person name="Du R."/>
            <person name="Wang X."/>
            <person name="Sun T."/>
            <person name="Guo L."/>
            <person name="Liang H."/>
            <person name="Lu P."/>
            <person name="Wu Y."/>
            <person name="Zhang Z."/>
            <person name="Ro D.K."/>
            <person name="Shang Y."/>
            <person name="Huang S."/>
            <person name="Yan J."/>
        </authorList>
    </citation>
    <scope>NUCLEOTIDE SEQUENCE [LARGE SCALE GENOMIC DNA]</scope>
    <source>
        <strain evidence="2">Ta-2019</strain>
    </source>
</reference>